<keyword evidence="4 8" id="KW-0812">Transmembrane</keyword>
<dbReference type="NCBIfam" id="TIGR00879">
    <property type="entry name" value="SP"/>
    <property type="match status" value="1"/>
</dbReference>
<dbReference type="Pfam" id="PF00083">
    <property type="entry name" value="Sugar_tr"/>
    <property type="match status" value="1"/>
</dbReference>
<feature type="transmembrane region" description="Helical" evidence="8">
    <location>
        <begin position="407"/>
        <end position="424"/>
    </location>
</feature>
<feature type="transmembrane region" description="Helical" evidence="8">
    <location>
        <begin position="161"/>
        <end position="183"/>
    </location>
</feature>
<feature type="transmembrane region" description="Helical" evidence="8">
    <location>
        <begin position="74"/>
        <end position="92"/>
    </location>
</feature>
<evidence type="ECO:0000256" key="5">
    <source>
        <dbReference type="ARBA" id="ARBA00022989"/>
    </source>
</evidence>
<evidence type="ECO:0000256" key="2">
    <source>
        <dbReference type="ARBA" id="ARBA00010992"/>
    </source>
</evidence>
<sequence length="461" mass="50649">MNQKLVFWSIVVALGGLLFGMDVAVISGAEQEIQKLWNLSDVVHGQAIASALYGTIIGALFGGIPAEKFGRKKVLIWIGILFFVSAIGSALADDVVSFMIFRFLGGLGVGASSVVAPMFISEIAPAKNRGKLVATFQFNIVFGILLAYFSNYFLSTIGEDAWRWMLGILAVPALLFVALMFFVPESPRWLMVHRNDYTKAREILQVSDPEGVDDAIQAIHKTIDEEKQQATLASFFTKRFTKPIILAFLIAFFNQMSGINAIIYFAPRVFVLAGIGKSAAFLQSAGIGLANLVFTMLGLYLIDRIGRKKLMLIGSIGYIISLGAVAAAFYFQWLGGIVVPVLLFLFIAAHAIGQGAVIWVFISEIFPNQVRSYGQSLGSSTHWVMAAIVTSVFPFFANNPSIGPSKIFFFFMLMMLWQLFWVLFKMPETKGVPLEQLEAQLLNKSSQKGNTVTEKPATIAR</sequence>
<dbReference type="PROSITE" id="PS00216">
    <property type="entry name" value="SUGAR_TRANSPORT_1"/>
    <property type="match status" value="2"/>
</dbReference>
<dbReference type="OrthoDB" id="9783823at2"/>
<dbReference type="RefSeq" id="WP_129129013.1">
    <property type="nucleotide sequence ID" value="NZ_SDHW01000001.1"/>
</dbReference>
<evidence type="ECO:0000259" key="9">
    <source>
        <dbReference type="PROSITE" id="PS50850"/>
    </source>
</evidence>
<feature type="transmembrane region" description="Helical" evidence="8">
    <location>
        <begin position="310"/>
        <end position="331"/>
    </location>
</feature>
<feature type="transmembrane region" description="Helical" evidence="8">
    <location>
        <begin position="278"/>
        <end position="301"/>
    </location>
</feature>
<name>A0A4Q1CL29_9BACT</name>
<dbReference type="Gene3D" id="1.20.1250.20">
    <property type="entry name" value="MFS general substrate transporter like domains"/>
    <property type="match status" value="1"/>
</dbReference>
<accession>A0A4Q1CL29</accession>
<feature type="transmembrane region" description="Helical" evidence="8">
    <location>
        <begin position="383"/>
        <end position="401"/>
    </location>
</feature>
<evidence type="ECO:0000256" key="4">
    <source>
        <dbReference type="ARBA" id="ARBA00022692"/>
    </source>
</evidence>
<dbReference type="AlphaFoldDB" id="A0A4Q1CL29"/>
<comment type="subcellular location">
    <subcellularLocation>
        <location evidence="1">Membrane</location>
        <topology evidence="1">Multi-pass membrane protein</topology>
    </subcellularLocation>
</comment>
<keyword evidence="5 8" id="KW-1133">Transmembrane helix</keyword>
<feature type="transmembrane region" description="Helical" evidence="8">
    <location>
        <begin position="44"/>
        <end position="62"/>
    </location>
</feature>
<dbReference type="GO" id="GO:0016020">
    <property type="term" value="C:membrane"/>
    <property type="evidence" value="ECO:0007669"/>
    <property type="project" value="UniProtKB-SubCell"/>
</dbReference>
<comment type="caution">
    <text evidence="10">The sequence shown here is derived from an EMBL/GenBank/DDBJ whole genome shotgun (WGS) entry which is preliminary data.</text>
</comment>
<evidence type="ECO:0000256" key="6">
    <source>
        <dbReference type="ARBA" id="ARBA00023136"/>
    </source>
</evidence>
<evidence type="ECO:0000256" key="7">
    <source>
        <dbReference type="RuleBase" id="RU003346"/>
    </source>
</evidence>
<feature type="transmembrane region" description="Helical" evidence="8">
    <location>
        <begin position="244"/>
        <end position="266"/>
    </location>
</feature>
<dbReference type="Proteomes" id="UP000290204">
    <property type="component" value="Unassembled WGS sequence"/>
</dbReference>
<dbReference type="SUPFAM" id="SSF103473">
    <property type="entry name" value="MFS general substrate transporter"/>
    <property type="match status" value="1"/>
</dbReference>
<reference evidence="10 11" key="1">
    <citation type="submission" date="2019-01" db="EMBL/GenBank/DDBJ databases">
        <title>Lacibacter sp. strain TTM-7.</title>
        <authorList>
            <person name="Chen W.-M."/>
        </authorList>
    </citation>
    <scope>NUCLEOTIDE SEQUENCE [LARGE SCALE GENOMIC DNA]</scope>
    <source>
        <strain evidence="10 11">TTM-7</strain>
    </source>
</reference>
<feature type="transmembrane region" description="Helical" evidence="8">
    <location>
        <begin position="98"/>
        <end position="120"/>
    </location>
</feature>
<evidence type="ECO:0000313" key="11">
    <source>
        <dbReference type="Proteomes" id="UP000290204"/>
    </source>
</evidence>
<feature type="transmembrane region" description="Helical" evidence="8">
    <location>
        <begin position="132"/>
        <end position="149"/>
    </location>
</feature>
<feature type="domain" description="Major facilitator superfamily (MFS) profile" evidence="9">
    <location>
        <begin position="8"/>
        <end position="430"/>
    </location>
</feature>
<evidence type="ECO:0000313" key="10">
    <source>
        <dbReference type="EMBL" id="RXK61640.1"/>
    </source>
</evidence>
<keyword evidence="11" id="KW-1185">Reference proteome</keyword>
<dbReference type="InterPro" id="IPR020846">
    <property type="entry name" value="MFS_dom"/>
</dbReference>
<dbReference type="InterPro" id="IPR005828">
    <property type="entry name" value="MFS_sugar_transport-like"/>
</dbReference>
<dbReference type="InterPro" id="IPR036259">
    <property type="entry name" value="MFS_trans_sf"/>
</dbReference>
<dbReference type="PROSITE" id="PS00217">
    <property type="entry name" value="SUGAR_TRANSPORT_2"/>
    <property type="match status" value="1"/>
</dbReference>
<keyword evidence="3 7" id="KW-0813">Transport</keyword>
<evidence type="ECO:0000256" key="1">
    <source>
        <dbReference type="ARBA" id="ARBA00004141"/>
    </source>
</evidence>
<dbReference type="PANTHER" id="PTHR48020:SF12">
    <property type="entry name" value="PROTON MYO-INOSITOL COTRANSPORTER"/>
    <property type="match status" value="1"/>
</dbReference>
<proteinExistence type="inferred from homology"/>
<dbReference type="InterPro" id="IPR050814">
    <property type="entry name" value="Myo-inositol_Transporter"/>
</dbReference>
<evidence type="ECO:0000256" key="8">
    <source>
        <dbReference type="SAM" id="Phobius"/>
    </source>
</evidence>
<comment type="similarity">
    <text evidence="2 7">Belongs to the major facilitator superfamily. Sugar transporter (TC 2.A.1.1) family.</text>
</comment>
<gene>
    <name evidence="10" type="ORF">ESA94_01080</name>
</gene>
<dbReference type="InterPro" id="IPR003663">
    <property type="entry name" value="Sugar/inositol_transpt"/>
</dbReference>
<organism evidence="10 11">
    <name type="scientific">Lacibacter luteus</name>
    <dbReference type="NCBI Taxonomy" id="2508719"/>
    <lineage>
        <taxon>Bacteria</taxon>
        <taxon>Pseudomonadati</taxon>
        <taxon>Bacteroidota</taxon>
        <taxon>Chitinophagia</taxon>
        <taxon>Chitinophagales</taxon>
        <taxon>Chitinophagaceae</taxon>
        <taxon>Lacibacter</taxon>
    </lineage>
</organism>
<evidence type="ECO:0000256" key="3">
    <source>
        <dbReference type="ARBA" id="ARBA00022448"/>
    </source>
</evidence>
<dbReference type="PANTHER" id="PTHR48020">
    <property type="entry name" value="PROTON MYO-INOSITOL COTRANSPORTER"/>
    <property type="match status" value="1"/>
</dbReference>
<dbReference type="GO" id="GO:0022857">
    <property type="term" value="F:transmembrane transporter activity"/>
    <property type="evidence" value="ECO:0007669"/>
    <property type="project" value="InterPro"/>
</dbReference>
<protein>
    <submittedName>
        <fullName evidence="10">MFS transporter</fullName>
    </submittedName>
</protein>
<dbReference type="PRINTS" id="PR00171">
    <property type="entry name" value="SUGRTRNSPORT"/>
</dbReference>
<dbReference type="PROSITE" id="PS50850">
    <property type="entry name" value="MFS"/>
    <property type="match status" value="1"/>
</dbReference>
<keyword evidence="6 8" id="KW-0472">Membrane</keyword>
<dbReference type="InterPro" id="IPR005829">
    <property type="entry name" value="Sugar_transporter_CS"/>
</dbReference>
<dbReference type="EMBL" id="SDHW01000001">
    <property type="protein sequence ID" value="RXK61640.1"/>
    <property type="molecule type" value="Genomic_DNA"/>
</dbReference>
<feature type="transmembrane region" description="Helical" evidence="8">
    <location>
        <begin position="337"/>
        <end position="362"/>
    </location>
</feature>